<evidence type="ECO:0000313" key="2">
    <source>
        <dbReference type="Proteomes" id="UP000587527"/>
    </source>
</evidence>
<dbReference type="AlphaFoldDB" id="A0A841BJY9"/>
<organism evidence="1 2">
    <name type="scientific">Allocatelliglobosispora scoriae</name>
    <dbReference type="NCBI Taxonomy" id="643052"/>
    <lineage>
        <taxon>Bacteria</taxon>
        <taxon>Bacillati</taxon>
        <taxon>Actinomycetota</taxon>
        <taxon>Actinomycetes</taxon>
        <taxon>Micromonosporales</taxon>
        <taxon>Micromonosporaceae</taxon>
        <taxon>Allocatelliglobosispora</taxon>
    </lineage>
</organism>
<evidence type="ECO:0000313" key="1">
    <source>
        <dbReference type="EMBL" id="MBB5867526.1"/>
    </source>
</evidence>
<reference evidence="1 2" key="1">
    <citation type="submission" date="2020-08" db="EMBL/GenBank/DDBJ databases">
        <title>Sequencing the genomes of 1000 actinobacteria strains.</title>
        <authorList>
            <person name="Klenk H.-P."/>
        </authorList>
    </citation>
    <scope>NUCLEOTIDE SEQUENCE [LARGE SCALE GENOMIC DNA]</scope>
    <source>
        <strain evidence="1 2">DSM 45362</strain>
    </source>
</reference>
<sequence>MDLAIVEDPDPDGPPSALRAARLAWAAVADDATHHLVVQDDMELVAGIAQSVRQAAAAMPDQILCLFSEWGSRTAHAVRLGAIEGVSWVPVIDPYIPTTAVLLPAQVARELAVAPAGETVPDDVVLLAYLRERGLVAYVSVPNLAEHRGSASIVGNDTLWGPRHTALYAGRLETVPVLDSTISQQTLVPHVLVWDGLSVALTREAPAEQTRGQWSAIPTYRFLAERGVTVPDLLGWFDTATTDLFQDGEVRTLVADPILFQSWVNHLAYGVAATNVLPDLDTLTKRLSDPVVMEAMRTLIPGMFQRFLPLASVMRLRDIMDDFIRGAMQFGFTVPELLAERAARTAGQS</sequence>
<accession>A0A841BJY9</accession>
<keyword evidence="2" id="KW-1185">Reference proteome</keyword>
<comment type="caution">
    <text evidence="1">The sequence shown here is derived from an EMBL/GenBank/DDBJ whole genome shotgun (WGS) entry which is preliminary data.</text>
</comment>
<proteinExistence type="predicted"/>
<name>A0A841BJY9_9ACTN</name>
<dbReference type="EMBL" id="JACHMN010000001">
    <property type="protein sequence ID" value="MBB5867526.1"/>
    <property type="molecule type" value="Genomic_DNA"/>
</dbReference>
<dbReference type="RefSeq" id="WP_184832375.1">
    <property type="nucleotide sequence ID" value="NZ_JACHMN010000001.1"/>
</dbReference>
<gene>
    <name evidence="1" type="ORF">F4553_000905</name>
</gene>
<dbReference type="Proteomes" id="UP000587527">
    <property type="component" value="Unassembled WGS sequence"/>
</dbReference>
<protein>
    <submittedName>
        <fullName evidence="1">Uncharacterized protein</fullName>
    </submittedName>
</protein>